<organism evidence="1 2">
    <name type="scientific">Mycena rosella</name>
    <name type="common">Pink bonnet</name>
    <name type="synonym">Agaricus rosellus</name>
    <dbReference type="NCBI Taxonomy" id="1033263"/>
    <lineage>
        <taxon>Eukaryota</taxon>
        <taxon>Fungi</taxon>
        <taxon>Dikarya</taxon>
        <taxon>Basidiomycota</taxon>
        <taxon>Agaricomycotina</taxon>
        <taxon>Agaricomycetes</taxon>
        <taxon>Agaricomycetidae</taxon>
        <taxon>Agaricales</taxon>
        <taxon>Marasmiineae</taxon>
        <taxon>Mycenaceae</taxon>
        <taxon>Mycena</taxon>
    </lineage>
</organism>
<feature type="non-terminal residue" evidence="1">
    <location>
        <position position="1"/>
    </location>
</feature>
<gene>
    <name evidence="1" type="ORF">B0H17DRAFT_859632</name>
</gene>
<protein>
    <submittedName>
        <fullName evidence="1">Uncharacterized protein</fullName>
    </submittedName>
</protein>
<proteinExistence type="predicted"/>
<name>A0AAD7DZ64_MYCRO</name>
<dbReference type="Proteomes" id="UP001221757">
    <property type="component" value="Unassembled WGS sequence"/>
</dbReference>
<feature type="non-terminal residue" evidence="1">
    <location>
        <position position="82"/>
    </location>
</feature>
<evidence type="ECO:0000313" key="1">
    <source>
        <dbReference type="EMBL" id="KAJ7701428.1"/>
    </source>
</evidence>
<accession>A0AAD7DZ64</accession>
<comment type="caution">
    <text evidence="1">The sequence shown here is derived from an EMBL/GenBank/DDBJ whole genome shotgun (WGS) entry which is preliminary data.</text>
</comment>
<reference evidence="1" key="1">
    <citation type="submission" date="2023-03" db="EMBL/GenBank/DDBJ databases">
        <title>Massive genome expansion in bonnet fungi (Mycena s.s.) driven by repeated elements and novel gene families across ecological guilds.</title>
        <authorList>
            <consortium name="Lawrence Berkeley National Laboratory"/>
            <person name="Harder C.B."/>
            <person name="Miyauchi S."/>
            <person name="Viragh M."/>
            <person name="Kuo A."/>
            <person name="Thoen E."/>
            <person name="Andreopoulos B."/>
            <person name="Lu D."/>
            <person name="Skrede I."/>
            <person name="Drula E."/>
            <person name="Henrissat B."/>
            <person name="Morin E."/>
            <person name="Kohler A."/>
            <person name="Barry K."/>
            <person name="LaButti K."/>
            <person name="Morin E."/>
            <person name="Salamov A."/>
            <person name="Lipzen A."/>
            <person name="Mereny Z."/>
            <person name="Hegedus B."/>
            <person name="Baldrian P."/>
            <person name="Stursova M."/>
            <person name="Weitz H."/>
            <person name="Taylor A."/>
            <person name="Grigoriev I.V."/>
            <person name="Nagy L.G."/>
            <person name="Martin F."/>
            <person name="Kauserud H."/>
        </authorList>
    </citation>
    <scope>NUCLEOTIDE SEQUENCE</scope>
    <source>
        <strain evidence="1">CBHHK067</strain>
    </source>
</reference>
<dbReference type="EMBL" id="JARKIE010000017">
    <property type="protein sequence ID" value="KAJ7701428.1"/>
    <property type="molecule type" value="Genomic_DNA"/>
</dbReference>
<dbReference type="AlphaFoldDB" id="A0AAD7DZ64"/>
<sequence length="82" mass="9197">QHLPLLSKVIPGITIKDTSPIFFKIPVTQELVTAVIGGVYPTTETIVHAHLPAIPRPVYRLNEGMKPPDNRCIILFCYEVFK</sequence>
<keyword evidence="2" id="KW-1185">Reference proteome</keyword>
<evidence type="ECO:0000313" key="2">
    <source>
        <dbReference type="Proteomes" id="UP001221757"/>
    </source>
</evidence>